<sequence>MRTNTLVSALALAGSSAAFSDTTPFALLSTSTFANDPTSNQLQSSSTVLKYTAEFVASCPTDRYLIVTQPGINAGELRSNDACALPSLCNAADASSLQGRYIVSEVVGAVAGAGISAMIETACSQKEKKVTIEEVNLSSLSQEDRVESLAENDAVLSSSLKRLTTTDSYTIVFLSTPGEPTSYKADFGEAMHTDLKRGIKASHVRRDSNNTDWDRLPVFEKYQFFTPGIWMALVTAIILLGILYVGLSALTSLEVSYGAFDKDMGPAAQKKQQ</sequence>
<gene>
    <name evidence="13" type="ORF">B0I35DRAFT_432917</name>
</gene>
<feature type="signal peptide" evidence="11">
    <location>
        <begin position="1"/>
        <end position="18"/>
    </location>
</feature>
<dbReference type="Pfam" id="PF20520">
    <property type="entry name" value="Ac45-VOA1_TM"/>
    <property type="match status" value="1"/>
</dbReference>
<proteinExistence type="inferred from homology"/>
<dbReference type="OrthoDB" id="9985059at2759"/>
<keyword evidence="7 10" id="KW-1133">Transmembrane helix</keyword>
<comment type="caution">
    <text evidence="13">The sequence shown here is derived from an EMBL/GenBank/DDBJ whole genome shotgun (WGS) entry which is preliminary data.</text>
</comment>
<dbReference type="InterPro" id="IPR037654">
    <property type="entry name" value="Big1"/>
</dbReference>
<evidence type="ECO:0000256" key="9">
    <source>
        <dbReference type="ARBA" id="ARBA00023316"/>
    </source>
</evidence>
<protein>
    <recommendedName>
        <fullName evidence="3">Protein BIG1</fullName>
    </recommendedName>
</protein>
<evidence type="ECO:0000256" key="6">
    <source>
        <dbReference type="ARBA" id="ARBA00022824"/>
    </source>
</evidence>
<dbReference type="GO" id="GO:0071555">
    <property type="term" value="P:cell wall organization"/>
    <property type="evidence" value="ECO:0007669"/>
    <property type="project" value="UniProtKB-KW"/>
</dbReference>
<organism evidence="13 14">
    <name type="scientific">Stachybotrys elegans</name>
    <dbReference type="NCBI Taxonomy" id="80388"/>
    <lineage>
        <taxon>Eukaryota</taxon>
        <taxon>Fungi</taxon>
        <taxon>Dikarya</taxon>
        <taxon>Ascomycota</taxon>
        <taxon>Pezizomycotina</taxon>
        <taxon>Sordariomycetes</taxon>
        <taxon>Hypocreomycetidae</taxon>
        <taxon>Hypocreales</taxon>
        <taxon>Stachybotryaceae</taxon>
        <taxon>Stachybotrys</taxon>
    </lineage>
</organism>
<dbReference type="AlphaFoldDB" id="A0A8K0ST86"/>
<evidence type="ECO:0000256" key="3">
    <source>
        <dbReference type="ARBA" id="ARBA00022089"/>
    </source>
</evidence>
<feature type="transmembrane region" description="Helical" evidence="10">
    <location>
        <begin position="228"/>
        <end position="247"/>
    </location>
</feature>
<keyword evidence="6" id="KW-0256">Endoplasmic reticulum</keyword>
<name>A0A8K0ST86_9HYPO</name>
<dbReference type="GO" id="GO:0005789">
    <property type="term" value="C:endoplasmic reticulum membrane"/>
    <property type="evidence" value="ECO:0007669"/>
    <property type="project" value="UniProtKB-SubCell"/>
</dbReference>
<dbReference type="InterPro" id="IPR046756">
    <property type="entry name" value="VAS1/VOA1_TM"/>
</dbReference>
<evidence type="ECO:0000256" key="2">
    <source>
        <dbReference type="ARBA" id="ARBA00008203"/>
    </source>
</evidence>
<evidence type="ECO:0000256" key="1">
    <source>
        <dbReference type="ARBA" id="ARBA00004115"/>
    </source>
</evidence>
<evidence type="ECO:0000259" key="12">
    <source>
        <dbReference type="Pfam" id="PF20520"/>
    </source>
</evidence>
<dbReference type="GO" id="GO:0009272">
    <property type="term" value="P:fungal-type cell wall biogenesis"/>
    <property type="evidence" value="ECO:0007669"/>
    <property type="project" value="TreeGrafter"/>
</dbReference>
<dbReference type="Proteomes" id="UP000813444">
    <property type="component" value="Unassembled WGS sequence"/>
</dbReference>
<feature type="domain" description="V-type proton ATPase subunit S1/VOA1 transmembrane" evidence="12">
    <location>
        <begin position="223"/>
        <end position="262"/>
    </location>
</feature>
<keyword evidence="4 10" id="KW-0812">Transmembrane</keyword>
<dbReference type="PANTHER" id="PTHR28285">
    <property type="entry name" value="PROTEIN BIG1"/>
    <property type="match status" value="1"/>
</dbReference>
<dbReference type="GO" id="GO:0006078">
    <property type="term" value="P:(1-&gt;6)-beta-D-glucan biosynthetic process"/>
    <property type="evidence" value="ECO:0007669"/>
    <property type="project" value="TreeGrafter"/>
</dbReference>
<comment type="subcellular location">
    <subcellularLocation>
        <location evidence="1">Endoplasmic reticulum membrane</location>
        <topology evidence="1">Single-pass type I membrane protein</topology>
    </subcellularLocation>
</comment>
<evidence type="ECO:0000256" key="5">
    <source>
        <dbReference type="ARBA" id="ARBA00022729"/>
    </source>
</evidence>
<keyword evidence="8 10" id="KW-0472">Membrane</keyword>
<comment type="similarity">
    <text evidence="2">Belongs to the BIG1 family.</text>
</comment>
<reference evidence="13" key="1">
    <citation type="journal article" date="2021" name="Nat. Commun.">
        <title>Genetic determinants of endophytism in the Arabidopsis root mycobiome.</title>
        <authorList>
            <person name="Mesny F."/>
            <person name="Miyauchi S."/>
            <person name="Thiergart T."/>
            <person name="Pickel B."/>
            <person name="Atanasova L."/>
            <person name="Karlsson M."/>
            <person name="Huettel B."/>
            <person name="Barry K.W."/>
            <person name="Haridas S."/>
            <person name="Chen C."/>
            <person name="Bauer D."/>
            <person name="Andreopoulos W."/>
            <person name="Pangilinan J."/>
            <person name="LaButti K."/>
            <person name="Riley R."/>
            <person name="Lipzen A."/>
            <person name="Clum A."/>
            <person name="Drula E."/>
            <person name="Henrissat B."/>
            <person name="Kohler A."/>
            <person name="Grigoriev I.V."/>
            <person name="Martin F.M."/>
            <person name="Hacquard S."/>
        </authorList>
    </citation>
    <scope>NUCLEOTIDE SEQUENCE</scope>
    <source>
        <strain evidence="13">MPI-CAGE-CH-0235</strain>
    </source>
</reference>
<evidence type="ECO:0000256" key="7">
    <source>
        <dbReference type="ARBA" id="ARBA00022989"/>
    </source>
</evidence>
<evidence type="ECO:0000313" key="13">
    <source>
        <dbReference type="EMBL" id="KAH7318756.1"/>
    </source>
</evidence>
<keyword evidence="9" id="KW-0961">Cell wall biogenesis/degradation</keyword>
<dbReference type="PANTHER" id="PTHR28285:SF1">
    <property type="entry name" value="PROTEIN BIG1"/>
    <property type="match status" value="1"/>
</dbReference>
<dbReference type="EMBL" id="JAGPNK010000007">
    <property type="protein sequence ID" value="KAH7318756.1"/>
    <property type="molecule type" value="Genomic_DNA"/>
</dbReference>
<keyword evidence="5 11" id="KW-0732">Signal</keyword>
<accession>A0A8K0ST86</accession>
<evidence type="ECO:0000256" key="4">
    <source>
        <dbReference type="ARBA" id="ARBA00022692"/>
    </source>
</evidence>
<evidence type="ECO:0000313" key="14">
    <source>
        <dbReference type="Proteomes" id="UP000813444"/>
    </source>
</evidence>
<evidence type="ECO:0000256" key="10">
    <source>
        <dbReference type="SAM" id="Phobius"/>
    </source>
</evidence>
<evidence type="ECO:0000256" key="11">
    <source>
        <dbReference type="SAM" id="SignalP"/>
    </source>
</evidence>
<evidence type="ECO:0000256" key="8">
    <source>
        <dbReference type="ARBA" id="ARBA00023136"/>
    </source>
</evidence>
<feature type="chain" id="PRO_5035473305" description="Protein BIG1" evidence="11">
    <location>
        <begin position="19"/>
        <end position="273"/>
    </location>
</feature>
<keyword evidence="14" id="KW-1185">Reference proteome</keyword>